<sequence>MKQYQFTGLGINERGDSAYLPPEAMFIETDDVGVPIEDQIDGYQTLNVTGRELMPYSVSSQAVSGYDGELFLGADLPKRELTIKYQLIASSDQEYREKFARLNYLLSPKQMHFYFFDDPQFEYVGTLSGATNPNPGTNVVNSEFTITLLDPFKRLKNKTIYRGRQSIRINEPAYYPTVPDKIELTIKSANNHLEITNFEQTISLTGSFSVGDKVTIDFTGDAQILLNSVNRLDLLNLNSDFENFAVKQGSVITCSNSSNLTLQLRRKEL</sequence>
<evidence type="ECO:0000259" key="1">
    <source>
        <dbReference type="Pfam" id="PF05709"/>
    </source>
</evidence>
<protein>
    <submittedName>
        <fullName evidence="3">Putative phage tail component, N-terminal domain protein</fullName>
    </submittedName>
</protein>
<dbReference type="InterPro" id="IPR006520">
    <property type="entry name" value="Dit_BPSPP_N"/>
</dbReference>
<reference evidence="3 4" key="1">
    <citation type="submission" date="2015-01" db="EMBL/GenBank/DDBJ databases">
        <title>Comparative genomics of the lactic acid bacteria isolated from the honey bee gut.</title>
        <authorList>
            <person name="Ellegaard K.M."/>
            <person name="Tamarit D."/>
            <person name="Javelind E."/>
            <person name="Olofsson T."/>
            <person name="Andersson S.G."/>
            <person name="Vasquez A."/>
        </authorList>
    </citation>
    <scope>NUCLEOTIDE SEQUENCE [LARGE SCALE GENOMIC DNA]</scope>
    <source>
        <strain evidence="3 4">Hma8</strain>
    </source>
</reference>
<accession>A0A0F4LCV0</accession>
<dbReference type="AlphaFoldDB" id="A0A0F4LCV0"/>
<dbReference type="Pfam" id="PF05709">
    <property type="entry name" value="Sipho_tail"/>
    <property type="match status" value="1"/>
</dbReference>
<dbReference type="Gene3D" id="2.60.120.860">
    <property type="match status" value="1"/>
</dbReference>
<dbReference type="EMBL" id="JXLI01000010">
    <property type="protein sequence ID" value="KJY56672.1"/>
    <property type="molecule type" value="Genomic_DNA"/>
</dbReference>
<dbReference type="Pfam" id="PF22768">
    <property type="entry name" value="SPP1_Dit"/>
    <property type="match status" value="1"/>
</dbReference>
<evidence type="ECO:0000313" key="3">
    <source>
        <dbReference type="EMBL" id="KJY56672.1"/>
    </source>
</evidence>
<gene>
    <name evidence="3" type="ORF">JF74_10180</name>
</gene>
<organism evidence="3 4">
    <name type="scientific">Lactobacillus melliventris</name>
    <dbReference type="NCBI Taxonomy" id="1218507"/>
    <lineage>
        <taxon>Bacteria</taxon>
        <taxon>Bacillati</taxon>
        <taxon>Bacillota</taxon>
        <taxon>Bacilli</taxon>
        <taxon>Lactobacillales</taxon>
        <taxon>Lactobacillaceae</taxon>
        <taxon>Lactobacillus</taxon>
    </lineage>
</organism>
<dbReference type="InterPro" id="IPR008841">
    <property type="entry name" value="Siphovirus-type_tail_N"/>
</dbReference>
<dbReference type="RefSeq" id="WP_046324942.1">
    <property type="nucleotide sequence ID" value="NZ_JBHTMT010000001.1"/>
</dbReference>
<evidence type="ECO:0000259" key="2">
    <source>
        <dbReference type="Pfam" id="PF22768"/>
    </source>
</evidence>
<dbReference type="PATRIC" id="fig|1218507.3.peg.1190"/>
<proteinExistence type="predicted"/>
<dbReference type="InterPro" id="IPR054738">
    <property type="entry name" value="Siphovirus-type_tail_C"/>
</dbReference>
<feature type="domain" description="Siphovirus-type tail component RIFT-related" evidence="1">
    <location>
        <begin position="55"/>
        <end position="148"/>
    </location>
</feature>
<feature type="domain" description="Siphovirus-type tail component C-terminal" evidence="2">
    <location>
        <begin position="178"/>
        <end position="263"/>
    </location>
</feature>
<dbReference type="STRING" id="1218507.JF74_10180"/>
<comment type="caution">
    <text evidence="3">The sequence shown here is derived from an EMBL/GenBank/DDBJ whole genome shotgun (WGS) entry which is preliminary data.</text>
</comment>
<dbReference type="Proteomes" id="UP000033531">
    <property type="component" value="Unassembled WGS sequence"/>
</dbReference>
<dbReference type="HOGENOM" id="CLU_1085049_0_0_9"/>
<evidence type="ECO:0000313" key="4">
    <source>
        <dbReference type="Proteomes" id="UP000033531"/>
    </source>
</evidence>
<dbReference type="NCBIfam" id="TIGR01633">
    <property type="entry name" value="phi3626_gp14_N"/>
    <property type="match status" value="1"/>
</dbReference>
<dbReference type="OrthoDB" id="3237761at2"/>
<name>A0A0F4LCV0_9LACO</name>
<dbReference type="Gene3D" id="2.40.30.200">
    <property type="match status" value="1"/>
</dbReference>